<keyword evidence="1" id="KW-1133">Transmembrane helix</keyword>
<keyword evidence="3" id="KW-1185">Reference proteome</keyword>
<evidence type="ECO:0000256" key="1">
    <source>
        <dbReference type="SAM" id="Phobius"/>
    </source>
</evidence>
<sequence length="128" mass="14770">MKKINSINYGHKILRSAIICLIIVPSISHFLWKMTNQIQFQLTTKISLIMGVIILLFLFVLLKIELYQDKKMDEYYRANSHSRLSLKNGLFECQTCGNNQVKPGQKNCIVCGTNFKNWSEDGGNKKQQ</sequence>
<name>A0A369BIX4_9BACL</name>
<dbReference type="AlphaFoldDB" id="A0A369BIX4"/>
<accession>A0A369BIX4</accession>
<protein>
    <submittedName>
        <fullName evidence="2">Uncharacterized protein</fullName>
    </submittedName>
</protein>
<proteinExistence type="predicted"/>
<feature type="transmembrane region" description="Helical" evidence="1">
    <location>
        <begin position="12"/>
        <end position="32"/>
    </location>
</feature>
<comment type="caution">
    <text evidence="2">The sequence shown here is derived from an EMBL/GenBank/DDBJ whole genome shotgun (WGS) entry which is preliminary data.</text>
</comment>
<keyword evidence="1" id="KW-0812">Transmembrane</keyword>
<gene>
    <name evidence="2" type="ORF">DFP94_10287</name>
</gene>
<organism evidence="2 3">
    <name type="scientific">Fontibacillus phaseoli</name>
    <dbReference type="NCBI Taxonomy" id="1416533"/>
    <lineage>
        <taxon>Bacteria</taxon>
        <taxon>Bacillati</taxon>
        <taxon>Bacillota</taxon>
        <taxon>Bacilli</taxon>
        <taxon>Bacillales</taxon>
        <taxon>Paenibacillaceae</taxon>
        <taxon>Fontibacillus</taxon>
    </lineage>
</organism>
<feature type="transmembrane region" description="Helical" evidence="1">
    <location>
        <begin position="38"/>
        <end position="62"/>
    </location>
</feature>
<evidence type="ECO:0000313" key="3">
    <source>
        <dbReference type="Proteomes" id="UP000253090"/>
    </source>
</evidence>
<evidence type="ECO:0000313" key="2">
    <source>
        <dbReference type="EMBL" id="RCX21341.1"/>
    </source>
</evidence>
<keyword evidence="1" id="KW-0472">Membrane</keyword>
<reference evidence="2 3" key="1">
    <citation type="submission" date="2018-07" db="EMBL/GenBank/DDBJ databases">
        <title>Genomic Encyclopedia of Type Strains, Phase III (KMG-III): the genomes of soil and plant-associated and newly described type strains.</title>
        <authorList>
            <person name="Whitman W."/>
        </authorList>
    </citation>
    <scope>NUCLEOTIDE SEQUENCE [LARGE SCALE GENOMIC DNA]</scope>
    <source>
        <strain evidence="2 3">CECT 8333</strain>
    </source>
</reference>
<dbReference type="EMBL" id="QPJW01000002">
    <property type="protein sequence ID" value="RCX21341.1"/>
    <property type="molecule type" value="Genomic_DNA"/>
</dbReference>
<dbReference type="Proteomes" id="UP000253090">
    <property type="component" value="Unassembled WGS sequence"/>
</dbReference>